<gene>
    <name evidence="1" type="ORF">DERF_000854</name>
</gene>
<reference evidence="1" key="1">
    <citation type="submission" date="2013-05" db="EMBL/GenBank/DDBJ databases">
        <authorList>
            <person name="Yim A.K.Y."/>
            <person name="Chan T.F."/>
            <person name="Ji K.M."/>
            <person name="Liu X.Y."/>
            <person name="Zhou J.W."/>
            <person name="Li R.Q."/>
            <person name="Yang K.Y."/>
            <person name="Li J."/>
            <person name="Li M."/>
            <person name="Law P.T.W."/>
            <person name="Wu Y.L."/>
            <person name="Cai Z.L."/>
            <person name="Qin H."/>
            <person name="Bao Y."/>
            <person name="Leung R.K.K."/>
            <person name="Ng P.K.S."/>
            <person name="Zou J."/>
            <person name="Zhong X.J."/>
            <person name="Ran P.X."/>
            <person name="Zhong N.S."/>
            <person name="Liu Z.G."/>
            <person name="Tsui S.K.W."/>
        </authorList>
    </citation>
    <scope>NUCLEOTIDE SEQUENCE</scope>
    <source>
        <strain evidence="1">Derf</strain>
        <tissue evidence="1">Whole organism</tissue>
    </source>
</reference>
<proteinExistence type="predicted"/>
<evidence type="ECO:0000313" key="1">
    <source>
        <dbReference type="EMBL" id="KAH9526792.1"/>
    </source>
</evidence>
<evidence type="ECO:0000313" key="2">
    <source>
        <dbReference type="Proteomes" id="UP000790347"/>
    </source>
</evidence>
<organism evidence="1 2">
    <name type="scientific">Dermatophagoides farinae</name>
    <name type="common">American house dust mite</name>
    <dbReference type="NCBI Taxonomy" id="6954"/>
    <lineage>
        <taxon>Eukaryota</taxon>
        <taxon>Metazoa</taxon>
        <taxon>Ecdysozoa</taxon>
        <taxon>Arthropoda</taxon>
        <taxon>Chelicerata</taxon>
        <taxon>Arachnida</taxon>
        <taxon>Acari</taxon>
        <taxon>Acariformes</taxon>
        <taxon>Sarcoptiformes</taxon>
        <taxon>Astigmata</taxon>
        <taxon>Psoroptidia</taxon>
        <taxon>Analgoidea</taxon>
        <taxon>Pyroglyphidae</taxon>
        <taxon>Dermatophagoidinae</taxon>
        <taxon>Dermatophagoides</taxon>
    </lineage>
</organism>
<dbReference type="AlphaFoldDB" id="A0A922I7F8"/>
<reference evidence="1" key="2">
    <citation type="journal article" date="2022" name="Res Sq">
        <title>Comparative Genomics Reveals Insights into the Divergent Evolution of Astigmatic Mites and Household Pest Adaptations.</title>
        <authorList>
            <person name="Xiong Q."/>
            <person name="Wan A.T.-Y."/>
            <person name="Liu X.-Y."/>
            <person name="Fung C.S.-H."/>
            <person name="Xiao X."/>
            <person name="Malainual N."/>
            <person name="Hou J."/>
            <person name="Wang L."/>
            <person name="Wang M."/>
            <person name="Yang K."/>
            <person name="Cui Y."/>
            <person name="Leung E."/>
            <person name="Nong W."/>
            <person name="Shin S.-K."/>
            <person name="Au S."/>
            <person name="Jeong K.Y."/>
            <person name="Chew F.T."/>
            <person name="Hui J."/>
            <person name="Leung T.F."/>
            <person name="Tungtrongchitr A."/>
            <person name="Zhong N."/>
            <person name="Liu Z."/>
            <person name="Tsui S."/>
        </authorList>
    </citation>
    <scope>NUCLEOTIDE SEQUENCE</scope>
    <source>
        <strain evidence="1">Derf</strain>
        <tissue evidence="1">Whole organism</tissue>
    </source>
</reference>
<keyword evidence="2" id="KW-1185">Reference proteome</keyword>
<protein>
    <submittedName>
        <fullName evidence="1">Uncharacterized protein</fullName>
    </submittedName>
</protein>
<name>A0A922I7F8_DERFA</name>
<dbReference type="EMBL" id="ASGP02000001">
    <property type="protein sequence ID" value="KAH9526792.1"/>
    <property type="molecule type" value="Genomic_DNA"/>
</dbReference>
<comment type="caution">
    <text evidence="1">The sequence shown here is derived from an EMBL/GenBank/DDBJ whole genome shotgun (WGS) entry which is preliminary data.</text>
</comment>
<sequence length="87" mass="9564">MDPISNGCLREPPTGLLNHGSTVIPKPGTTTVNLAAFGLLACYRYLAKYWKALWPVEFVDRLPPIAQCRPTSMASRAANQRSMRSTS</sequence>
<accession>A0A922I7F8</accession>
<dbReference type="Proteomes" id="UP000790347">
    <property type="component" value="Unassembled WGS sequence"/>
</dbReference>